<dbReference type="EMBL" id="JABRWJ010000005">
    <property type="protein sequence ID" value="NRF68917.1"/>
    <property type="molecule type" value="Genomic_DNA"/>
</dbReference>
<proteinExistence type="predicted"/>
<dbReference type="RefSeq" id="WP_173125079.1">
    <property type="nucleotide sequence ID" value="NZ_JABRWJ010000005.1"/>
</dbReference>
<protein>
    <submittedName>
        <fullName evidence="1">Uncharacterized protein</fullName>
    </submittedName>
</protein>
<organism evidence="1 2">
    <name type="scientific">Pseudaquabacterium terrae</name>
    <dbReference type="NCBI Taxonomy" id="2732868"/>
    <lineage>
        <taxon>Bacteria</taxon>
        <taxon>Pseudomonadati</taxon>
        <taxon>Pseudomonadota</taxon>
        <taxon>Betaproteobacteria</taxon>
        <taxon>Burkholderiales</taxon>
        <taxon>Sphaerotilaceae</taxon>
        <taxon>Pseudaquabacterium</taxon>
    </lineage>
</organism>
<sequence>MNEPPTPAPPLAARPRRALMISVDGRRSPIELQSFARALRLGPAAVDLLQRAGVIELSTRPDPAPTADAGHGLEPIKRYALELAFLMLAGRADDMLELGNAIHNRAALLDWCERCAQAITQHSGAECAEQFQAMVRAHLPLHRRARAAADDLHD</sequence>
<name>A0ABX2EK22_9BURK</name>
<comment type="caution">
    <text evidence="1">The sequence shown here is derived from an EMBL/GenBank/DDBJ whole genome shotgun (WGS) entry which is preliminary data.</text>
</comment>
<evidence type="ECO:0000313" key="2">
    <source>
        <dbReference type="Proteomes" id="UP000737171"/>
    </source>
</evidence>
<keyword evidence="2" id="KW-1185">Reference proteome</keyword>
<evidence type="ECO:0000313" key="1">
    <source>
        <dbReference type="EMBL" id="NRF68917.1"/>
    </source>
</evidence>
<dbReference type="Proteomes" id="UP000737171">
    <property type="component" value="Unassembled WGS sequence"/>
</dbReference>
<gene>
    <name evidence="1" type="ORF">HLB44_18140</name>
</gene>
<reference evidence="1 2" key="1">
    <citation type="submission" date="2020-05" db="EMBL/GenBank/DDBJ databases">
        <title>Aquincola sp. isolate from soil.</title>
        <authorList>
            <person name="Han J."/>
            <person name="Kim D.-U."/>
        </authorList>
    </citation>
    <scope>NUCLEOTIDE SEQUENCE [LARGE SCALE GENOMIC DNA]</scope>
    <source>
        <strain evidence="1 2">S2</strain>
    </source>
</reference>
<accession>A0ABX2EK22</accession>